<evidence type="ECO:0000313" key="2">
    <source>
        <dbReference type="EMBL" id="CDM98621.1"/>
    </source>
</evidence>
<evidence type="ECO:0000313" key="1">
    <source>
        <dbReference type="EMBL" id="CDM97495.1"/>
    </source>
</evidence>
<dbReference type="RefSeq" id="WP_006623244.1">
    <property type="nucleotide sequence ID" value="NZ_FO818640.1"/>
</dbReference>
<dbReference type="EMBL" id="FO818640">
    <property type="protein sequence ID" value="CDM98621.1"/>
    <property type="molecule type" value="Genomic_DNA"/>
</dbReference>
<reference evidence="1 3" key="1">
    <citation type="submission" date="2014-02" db="EMBL/GenBank/DDBJ databases">
        <authorList>
            <person name="Genoscope - CEA"/>
        </authorList>
    </citation>
    <scope>NUCLEOTIDE SEQUENCE [LARGE SCALE GENOMIC DNA]</scope>
    <source>
        <strain evidence="1 3">PCC 8005</strain>
    </source>
</reference>
<proteinExistence type="predicted"/>
<protein>
    <submittedName>
        <fullName evidence="1">Uncharacterized protein</fullName>
    </submittedName>
</protein>
<keyword evidence="3" id="KW-1185">Reference proteome</keyword>
<gene>
    <name evidence="1" type="ORF">ARTHRO_60096</name>
    <name evidence="2" type="ORF">ARTHRO_61222</name>
</gene>
<dbReference type="Proteomes" id="UP000032946">
    <property type="component" value="Chromosome"/>
</dbReference>
<accession>A0A9P1KI49</accession>
<dbReference type="EMBL" id="FO818640">
    <property type="protein sequence ID" value="CDM97495.1"/>
    <property type="molecule type" value="Genomic_DNA"/>
</dbReference>
<name>A0A9P1KI49_9CYAN</name>
<organism evidence="1 3">
    <name type="scientific">Limnospira indica PCC 8005</name>
    <dbReference type="NCBI Taxonomy" id="376219"/>
    <lineage>
        <taxon>Bacteria</taxon>
        <taxon>Bacillati</taxon>
        <taxon>Cyanobacteriota</taxon>
        <taxon>Cyanophyceae</taxon>
        <taxon>Oscillatoriophycideae</taxon>
        <taxon>Oscillatoriales</taxon>
        <taxon>Sirenicapillariaceae</taxon>
        <taxon>Limnospira</taxon>
    </lineage>
</organism>
<sequence length="66" mass="7490">MENLENEIYLGGLLDIAASIEDYAERINVRLDGFSREKPEHLAEVIGYLQLIKDLTTQGLKEAKKL</sequence>
<evidence type="ECO:0000313" key="3">
    <source>
        <dbReference type="Proteomes" id="UP000032946"/>
    </source>
</evidence>
<dbReference type="AlphaFoldDB" id="A0A9P1KI49"/>